<dbReference type="GO" id="GO:1990189">
    <property type="term" value="F:protein N-terminal-serine acetyltransferase activity"/>
    <property type="evidence" value="ECO:0007669"/>
    <property type="project" value="TreeGrafter"/>
</dbReference>
<dbReference type="Gene3D" id="3.40.630.30">
    <property type="match status" value="1"/>
</dbReference>
<sequence>MSVVIRTERLELRALDHHGARAVLRGDPPEGVLWAEGYPLPSTVEAAALVLEEEARARRHDETMSFQILRRDQPCVIGDCGLGSLPDSEGAVDIRWQLVERLHGRGLESEAIEALIGFAFTRDDVVCVRAAVPVGDFGRRRALQRAGMMAVGEDARLAYYEA</sequence>
<feature type="domain" description="N-acetyltransferase" evidence="1">
    <location>
        <begin position="9"/>
        <end position="148"/>
    </location>
</feature>
<dbReference type="SUPFAM" id="SSF55729">
    <property type="entry name" value="Acyl-CoA N-acyltransferases (Nat)"/>
    <property type="match status" value="1"/>
</dbReference>
<accession>A0A6J4T2F6</accession>
<dbReference type="AlphaFoldDB" id="A0A6J4T2F6"/>
<dbReference type="PANTHER" id="PTHR43441:SF6">
    <property type="entry name" value="N-ACETYLTRANSFERASE DOMAIN-CONTAINING PROTEIN"/>
    <property type="match status" value="1"/>
</dbReference>
<name>A0A6J4T2F6_9ACTN</name>
<dbReference type="EMBL" id="CADCVP010000270">
    <property type="protein sequence ID" value="CAA9511300.1"/>
    <property type="molecule type" value="Genomic_DNA"/>
</dbReference>
<dbReference type="InterPro" id="IPR016181">
    <property type="entry name" value="Acyl_CoA_acyltransferase"/>
</dbReference>
<organism evidence="2">
    <name type="scientific">uncultured Solirubrobacteraceae bacterium</name>
    <dbReference type="NCBI Taxonomy" id="1162706"/>
    <lineage>
        <taxon>Bacteria</taxon>
        <taxon>Bacillati</taxon>
        <taxon>Actinomycetota</taxon>
        <taxon>Thermoleophilia</taxon>
        <taxon>Solirubrobacterales</taxon>
        <taxon>Solirubrobacteraceae</taxon>
        <taxon>environmental samples</taxon>
    </lineage>
</organism>
<dbReference type="GO" id="GO:0008999">
    <property type="term" value="F:protein-N-terminal-alanine acetyltransferase activity"/>
    <property type="evidence" value="ECO:0007669"/>
    <property type="project" value="TreeGrafter"/>
</dbReference>
<dbReference type="Pfam" id="PF13302">
    <property type="entry name" value="Acetyltransf_3"/>
    <property type="match status" value="1"/>
</dbReference>
<proteinExistence type="predicted"/>
<dbReference type="InterPro" id="IPR000182">
    <property type="entry name" value="GNAT_dom"/>
</dbReference>
<reference evidence="2" key="1">
    <citation type="submission" date="2020-02" db="EMBL/GenBank/DDBJ databases">
        <authorList>
            <person name="Meier V. D."/>
        </authorList>
    </citation>
    <scope>NUCLEOTIDE SEQUENCE</scope>
    <source>
        <strain evidence="2">AVDCRST_MAG69</strain>
    </source>
</reference>
<protein>
    <recommendedName>
        <fullName evidence="1">N-acetyltransferase domain-containing protein</fullName>
    </recommendedName>
</protein>
<dbReference type="GO" id="GO:0005737">
    <property type="term" value="C:cytoplasm"/>
    <property type="evidence" value="ECO:0007669"/>
    <property type="project" value="TreeGrafter"/>
</dbReference>
<gene>
    <name evidence="2" type="ORF">AVDCRST_MAG69-2501</name>
</gene>
<dbReference type="PANTHER" id="PTHR43441">
    <property type="entry name" value="RIBOSOMAL-PROTEIN-SERINE ACETYLTRANSFERASE"/>
    <property type="match status" value="1"/>
</dbReference>
<dbReference type="InterPro" id="IPR051908">
    <property type="entry name" value="Ribosomal_N-acetyltransferase"/>
</dbReference>
<evidence type="ECO:0000313" key="2">
    <source>
        <dbReference type="EMBL" id="CAA9511300.1"/>
    </source>
</evidence>
<evidence type="ECO:0000259" key="1">
    <source>
        <dbReference type="Pfam" id="PF13302"/>
    </source>
</evidence>